<dbReference type="Proteomes" id="UP001171751">
    <property type="component" value="Unassembled WGS sequence"/>
</dbReference>
<feature type="region of interest" description="Disordered" evidence="7">
    <location>
        <begin position="51"/>
        <end position="78"/>
    </location>
</feature>
<proteinExistence type="inferred from homology"/>
<dbReference type="Pfam" id="PF00573">
    <property type="entry name" value="Ribosomal_L4"/>
    <property type="match status" value="1"/>
</dbReference>
<gene>
    <name evidence="6 8" type="primary">rplD</name>
    <name evidence="8" type="ORF">Q4F26_05510</name>
</gene>
<keyword evidence="6" id="KW-0699">rRNA-binding</keyword>
<comment type="caution">
    <text evidence="8">The sequence shown here is derived from an EMBL/GenBank/DDBJ whole genome shotgun (WGS) entry which is preliminary data.</text>
</comment>
<keyword evidence="6" id="KW-0694">RNA-binding</keyword>
<dbReference type="InterPro" id="IPR013005">
    <property type="entry name" value="Ribosomal_uL4-like"/>
</dbReference>
<feature type="compositionally biased region" description="Basic residues" evidence="7">
    <location>
        <begin position="60"/>
        <end position="71"/>
    </location>
</feature>
<dbReference type="GO" id="GO:0005840">
    <property type="term" value="C:ribosome"/>
    <property type="evidence" value="ECO:0007669"/>
    <property type="project" value="UniProtKB-KW"/>
</dbReference>
<evidence type="ECO:0000256" key="1">
    <source>
        <dbReference type="ARBA" id="ARBA00010528"/>
    </source>
</evidence>
<keyword evidence="9" id="KW-1185">Reference proteome</keyword>
<dbReference type="AlphaFoldDB" id="A0AA43ZT16"/>
<dbReference type="NCBIfam" id="TIGR03953">
    <property type="entry name" value="rplD_bact"/>
    <property type="match status" value="1"/>
</dbReference>
<dbReference type="InterPro" id="IPR023574">
    <property type="entry name" value="Ribosomal_uL4_dom_sf"/>
</dbReference>
<accession>A0AA43ZT16</accession>
<comment type="similarity">
    <text evidence="1 6">Belongs to the universal ribosomal protein uL4 family.</text>
</comment>
<dbReference type="HAMAP" id="MF_01328_B">
    <property type="entry name" value="Ribosomal_uL4_B"/>
    <property type="match status" value="1"/>
</dbReference>
<dbReference type="SUPFAM" id="SSF52166">
    <property type="entry name" value="Ribosomal protein L4"/>
    <property type="match status" value="1"/>
</dbReference>
<dbReference type="Gene3D" id="3.40.1370.10">
    <property type="match status" value="1"/>
</dbReference>
<dbReference type="GO" id="GO:1990904">
    <property type="term" value="C:ribonucleoprotein complex"/>
    <property type="evidence" value="ECO:0007669"/>
    <property type="project" value="UniProtKB-KW"/>
</dbReference>
<dbReference type="InterPro" id="IPR002136">
    <property type="entry name" value="Ribosomal_uL4"/>
</dbReference>
<dbReference type="PANTHER" id="PTHR10746:SF6">
    <property type="entry name" value="LARGE RIBOSOMAL SUBUNIT PROTEIN UL4M"/>
    <property type="match status" value="1"/>
</dbReference>
<comment type="function">
    <text evidence="6">Forms part of the polypeptide exit tunnel.</text>
</comment>
<dbReference type="PANTHER" id="PTHR10746">
    <property type="entry name" value="50S RIBOSOMAL PROTEIN L4"/>
    <property type="match status" value="1"/>
</dbReference>
<dbReference type="GO" id="GO:0006412">
    <property type="term" value="P:translation"/>
    <property type="evidence" value="ECO:0007669"/>
    <property type="project" value="UniProtKB-UniRule"/>
</dbReference>
<evidence type="ECO:0000256" key="2">
    <source>
        <dbReference type="ARBA" id="ARBA00011838"/>
    </source>
</evidence>
<evidence type="ECO:0000256" key="4">
    <source>
        <dbReference type="ARBA" id="ARBA00023274"/>
    </source>
</evidence>
<protein>
    <recommendedName>
        <fullName evidence="5 6">Large ribosomal subunit protein uL4</fullName>
    </recommendedName>
</protein>
<sequence length="208" mass="22750">MTNVTLFKQDGSENGTVEINEAVFGIEPNEAVVFDAVHLQMSAKRQATHAVKNRSAVRGGGKKPWRQKGTGRARAGSTRSPIWVGGGVTFGPQAERNYKHKLPRKVARLAIKSVLSDKVANESLVVVDQIAFDTPKTKDFITFLEKLNLEGKVLVVVDEENDNLALSSRNLNYVKVITANSLNVLDVVHADTLIMTQDALSKVEEALN</sequence>
<evidence type="ECO:0000313" key="8">
    <source>
        <dbReference type="EMBL" id="MDO5457787.1"/>
    </source>
</evidence>
<evidence type="ECO:0000256" key="6">
    <source>
        <dbReference type="HAMAP-Rule" id="MF_01328"/>
    </source>
</evidence>
<keyword evidence="3 6" id="KW-0689">Ribosomal protein</keyword>
<evidence type="ECO:0000256" key="7">
    <source>
        <dbReference type="SAM" id="MobiDB-lite"/>
    </source>
</evidence>
<dbReference type="GO" id="GO:0019843">
    <property type="term" value="F:rRNA binding"/>
    <property type="evidence" value="ECO:0007669"/>
    <property type="project" value="UniProtKB-UniRule"/>
</dbReference>
<evidence type="ECO:0000313" key="9">
    <source>
        <dbReference type="Proteomes" id="UP001171751"/>
    </source>
</evidence>
<organism evidence="8 9">
    <name type="scientific">Atopococcus tabaci</name>
    <dbReference type="NCBI Taxonomy" id="269774"/>
    <lineage>
        <taxon>Bacteria</taxon>
        <taxon>Bacillati</taxon>
        <taxon>Bacillota</taxon>
        <taxon>Bacilli</taxon>
        <taxon>Lactobacillales</taxon>
        <taxon>Carnobacteriaceae</taxon>
        <taxon>Atopococcus</taxon>
    </lineage>
</organism>
<name>A0AA43ZT16_9LACT</name>
<dbReference type="EMBL" id="JAUNQW010000026">
    <property type="protein sequence ID" value="MDO5457787.1"/>
    <property type="molecule type" value="Genomic_DNA"/>
</dbReference>
<evidence type="ECO:0000256" key="5">
    <source>
        <dbReference type="ARBA" id="ARBA00035244"/>
    </source>
</evidence>
<comment type="function">
    <text evidence="6">One of the primary rRNA binding proteins, this protein initially binds near the 5'-end of the 23S rRNA. It is important during the early stages of 50S assembly. It makes multiple contacts with different domains of the 23S rRNA in the assembled 50S subunit and ribosome.</text>
</comment>
<comment type="subunit">
    <text evidence="2 6">Part of the 50S ribosomal subunit.</text>
</comment>
<dbReference type="GO" id="GO:0003735">
    <property type="term" value="F:structural constituent of ribosome"/>
    <property type="evidence" value="ECO:0007669"/>
    <property type="project" value="InterPro"/>
</dbReference>
<evidence type="ECO:0000256" key="3">
    <source>
        <dbReference type="ARBA" id="ARBA00022980"/>
    </source>
</evidence>
<reference evidence="8" key="1">
    <citation type="submission" date="2023-07" db="EMBL/GenBank/DDBJ databases">
        <title>Between Cages and Wild: Unraveling the Impact of Captivity on Animal Microbiomes and Antimicrobial Resistance.</title>
        <authorList>
            <person name="Schmartz G.P."/>
            <person name="Rehner J."/>
            <person name="Schuff M.J."/>
            <person name="Becker S.L."/>
            <person name="Kravczyk M."/>
            <person name="Gurevich A."/>
            <person name="Francke R."/>
            <person name="Mueller R."/>
            <person name="Keller V."/>
            <person name="Keller A."/>
        </authorList>
    </citation>
    <scope>NUCLEOTIDE SEQUENCE</scope>
    <source>
        <strain evidence="8">S39M_St_73</strain>
    </source>
</reference>
<keyword evidence="4 6" id="KW-0687">Ribonucleoprotein</keyword>